<protein>
    <submittedName>
        <fullName evidence="1">Uncharacterized protein</fullName>
    </submittedName>
</protein>
<reference evidence="1 2" key="1">
    <citation type="submission" date="2015-06" db="EMBL/GenBank/DDBJ databases">
        <title>Genome sequence of Pseudoalteromonas peptidolytica.</title>
        <authorList>
            <person name="Xie B.-B."/>
            <person name="Rong J.-C."/>
            <person name="Qin Q.-L."/>
            <person name="Zhang Y.-Z."/>
        </authorList>
    </citation>
    <scope>NUCLEOTIDE SEQUENCE [LARGE SCALE GENOMIC DNA]</scope>
    <source>
        <strain evidence="1 2">F12-50-A1</strain>
    </source>
</reference>
<name>A0A8I0MUC3_9GAMM</name>
<dbReference type="EMBL" id="AQHF01000020">
    <property type="protein sequence ID" value="MBE0345608.1"/>
    <property type="molecule type" value="Genomic_DNA"/>
</dbReference>
<dbReference type="Proteomes" id="UP000660708">
    <property type="component" value="Unassembled WGS sequence"/>
</dbReference>
<organism evidence="1 2">
    <name type="scientific">Pseudoalteromonas peptidolytica F12-50-A1</name>
    <dbReference type="NCBI Taxonomy" id="1315280"/>
    <lineage>
        <taxon>Bacteria</taxon>
        <taxon>Pseudomonadati</taxon>
        <taxon>Pseudomonadota</taxon>
        <taxon>Gammaproteobacteria</taxon>
        <taxon>Alteromonadales</taxon>
        <taxon>Pseudoalteromonadaceae</taxon>
        <taxon>Pseudoalteromonas</taxon>
    </lineage>
</organism>
<comment type="caution">
    <text evidence="1">The sequence shown here is derived from an EMBL/GenBank/DDBJ whole genome shotgun (WGS) entry which is preliminary data.</text>
</comment>
<keyword evidence="2" id="KW-1185">Reference proteome</keyword>
<evidence type="ECO:0000313" key="1">
    <source>
        <dbReference type="EMBL" id="MBE0345608.1"/>
    </source>
</evidence>
<evidence type="ECO:0000313" key="2">
    <source>
        <dbReference type="Proteomes" id="UP000660708"/>
    </source>
</evidence>
<proteinExistence type="predicted"/>
<dbReference type="AlphaFoldDB" id="A0A8I0MUC3"/>
<accession>A0A8I0MUC3</accession>
<sequence length="41" mass="4556">MPYIFLVIAVLVRQAQSKSAKIRVLRAASCAVSLYQFAKLT</sequence>
<gene>
    <name evidence="1" type="ORF">PPEP_a0515</name>
</gene>